<dbReference type="InterPro" id="IPR022269">
    <property type="entry name" value="SO_2930-like_C"/>
</dbReference>
<dbReference type="EMBL" id="CP002859">
    <property type="protein sequence ID" value="AEI47563.1"/>
    <property type="molecule type" value="Genomic_DNA"/>
</dbReference>
<keyword evidence="2" id="KW-1185">Reference proteome</keyword>
<dbReference type="AlphaFoldDB" id="A0A7U4E4W5"/>
<dbReference type="KEGG" id="rsi:Runsl_1134"/>
<gene>
    <name evidence="1" type="ordered locus">Runsl_1134</name>
</gene>
<organism evidence="1 2">
    <name type="scientific">Runella slithyformis (strain ATCC 29530 / DSM 19594 / LMG 11500 / NCIMB 11436 / LSU 4)</name>
    <dbReference type="NCBI Taxonomy" id="761193"/>
    <lineage>
        <taxon>Bacteria</taxon>
        <taxon>Pseudomonadati</taxon>
        <taxon>Bacteroidota</taxon>
        <taxon>Cytophagia</taxon>
        <taxon>Cytophagales</taxon>
        <taxon>Spirosomataceae</taxon>
        <taxon>Runella</taxon>
    </lineage>
</organism>
<dbReference type="NCBIfam" id="TIGR03806">
    <property type="entry name" value="chp_HNE_0200"/>
    <property type="match status" value="1"/>
</dbReference>
<proteinExistence type="predicted"/>
<reference evidence="1 2" key="2">
    <citation type="journal article" date="2012" name="Stand. Genomic Sci.">
        <title>Complete genome sequence of the aquatic bacterium Runella slithyformis type strain (LSU 4(T)).</title>
        <authorList>
            <person name="Copeland A."/>
            <person name="Zhang X."/>
            <person name="Misra M."/>
            <person name="Lapidus A."/>
            <person name="Nolan M."/>
            <person name="Lucas S."/>
            <person name="Deshpande S."/>
            <person name="Cheng J.F."/>
            <person name="Tapia R."/>
            <person name="Goodwin L.A."/>
            <person name="Pitluck S."/>
            <person name="Liolios K."/>
            <person name="Pagani I."/>
            <person name="Ivanova N."/>
            <person name="Mikhailova N."/>
            <person name="Pati A."/>
            <person name="Chen A."/>
            <person name="Palaniappan K."/>
            <person name="Land M."/>
            <person name="Hauser L."/>
            <person name="Pan C."/>
            <person name="Jeffries C.D."/>
            <person name="Detter J.C."/>
            <person name="Brambilla E.M."/>
            <person name="Rohde M."/>
            <person name="Djao O.D."/>
            <person name="Goker M."/>
            <person name="Sikorski J."/>
            <person name="Tindall B.J."/>
            <person name="Woyke T."/>
            <person name="Bristow J."/>
            <person name="Eisen J.A."/>
            <person name="Markowitz V."/>
            <person name="Hugenholtz P."/>
            <person name="Kyrpides N.C."/>
            <person name="Klenk H.P."/>
            <person name="Mavromatis K."/>
        </authorList>
    </citation>
    <scope>NUCLEOTIDE SEQUENCE [LARGE SCALE GENOMIC DNA]</scope>
    <source>
        <strain evidence="2">ATCC 29530 / DSM 19594 / LMG 11500 / NCIMB 11436 / LSU 4</strain>
    </source>
</reference>
<reference evidence="2" key="1">
    <citation type="submission" date="2011-06" db="EMBL/GenBank/DDBJ databases">
        <title>The complete genome of chromosome of Runella slithyformis DSM 19594.</title>
        <authorList>
            <consortium name="US DOE Joint Genome Institute (JGI-PGF)"/>
            <person name="Lucas S."/>
            <person name="Han J."/>
            <person name="Lapidus A."/>
            <person name="Bruce D."/>
            <person name="Goodwin L."/>
            <person name="Pitluck S."/>
            <person name="Peters L."/>
            <person name="Kyrpides N."/>
            <person name="Mavromatis K."/>
            <person name="Ivanova N."/>
            <person name="Ovchinnikova G."/>
            <person name="Zhang X."/>
            <person name="Misra M."/>
            <person name="Detter J.C."/>
            <person name="Tapia R."/>
            <person name="Han C."/>
            <person name="Land M."/>
            <person name="Hauser L."/>
            <person name="Markowitz V."/>
            <person name="Cheng J.-F."/>
            <person name="Hugenholtz P."/>
            <person name="Woyke T."/>
            <person name="Wu D."/>
            <person name="Tindall B."/>
            <person name="Faehrich R."/>
            <person name="Brambilla E."/>
            <person name="Klenk H.-P."/>
            <person name="Eisen J.A."/>
        </authorList>
    </citation>
    <scope>NUCLEOTIDE SEQUENCE [LARGE SCALE GENOMIC DNA]</scope>
    <source>
        <strain evidence="2">ATCC 29530 / DSM 19594 / LMG 11500 / NCIMB 11436 / LSU 4</strain>
    </source>
</reference>
<evidence type="ECO:0000313" key="2">
    <source>
        <dbReference type="Proteomes" id="UP000000493"/>
    </source>
</evidence>
<protein>
    <recommendedName>
        <fullName evidence="3">Cytochrome C Planctomycete-type domain-containing protein</fullName>
    </recommendedName>
</protein>
<sequence length="350" mass="39221">MKLFSLALFVISIVFTFSFRKTPSLTDSVSFVPKEHLSEYGFFRGNIADQIPAEGVVPYRLNTPLFSDYAEKLRFIQLPAGTTVAYNADRVLDFPVGTAIIKTFYYPNDFRNPAAGRRILETRLLLHEASGWKALEYVWNDDQTDAYLEVAGETKEVSWIHSDGKKRTIQYAMPNLNQCKGCHNRNEQMQPIGPSARQLNGDFEYGEKENQLIHWQKAGLLTGLPALAQVPKAPVWNDPASGSLETRARAWLDINCAHCHRSDGPAKTSGLHLNYDETDATQWGVMKAPVAAGRGSGGRQYSIVPGQPEKSILLYRMESTDPGEMMPELGRKTTHTEGVALVREWIRSLK</sequence>
<dbReference type="RefSeq" id="WP_013926882.1">
    <property type="nucleotide sequence ID" value="NC_015703.1"/>
</dbReference>
<accession>A0A7U4E4W5</accession>
<dbReference type="Proteomes" id="UP000000493">
    <property type="component" value="Chromosome"/>
</dbReference>
<name>A0A7U4E4W5_RUNSL</name>
<evidence type="ECO:0000313" key="1">
    <source>
        <dbReference type="EMBL" id="AEI47563.1"/>
    </source>
</evidence>
<evidence type="ECO:0008006" key="3">
    <source>
        <dbReference type="Google" id="ProtNLM"/>
    </source>
</evidence>